<reference evidence="11" key="1">
    <citation type="submission" date="2023-02" db="EMBL/GenBank/DDBJ databases">
        <title>Identification and recombinant expression of a fungal hydrolase from Papiliotrema laurentii that hydrolyzes apple cutin and clears colloidal polyester polyurethane.</title>
        <authorList>
            <consortium name="DOE Joint Genome Institute"/>
            <person name="Roman V.A."/>
            <person name="Bojanowski C."/>
            <person name="Crable B.R."/>
            <person name="Wagner D.N."/>
            <person name="Hung C.S."/>
            <person name="Nadeau L.J."/>
            <person name="Schratz L."/>
            <person name="Haridas S."/>
            <person name="Pangilinan J."/>
            <person name="Lipzen A."/>
            <person name="Na H."/>
            <person name="Yan M."/>
            <person name="Ng V."/>
            <person name="Grigoriev I.V."/>
            <person name="Spatafora J.W."/>
            <person name="Barlow D."/>
            <person name="Biffinger J."/>
            <person name="Kelley-Loughnane N."/>
            <person name="Varaljay V.A."/>
            <person name="Crookes-Goodson W.J."/>
        </authorList>
    </citation>
    <scope>NUCLEOTIDE SEQUENCE</scope>
    <source>
        <strain evidence="11">5307AH</strain>
    </source>
</reference>
<keyword evidence="6 8" id="KW-0472">Membrane</keyword>
<feature type="transmembrane region" description="Helical" evidence="8">
    <location>
        <begin position="172"/>
        <end position="192"/>
    </location>
</feature>
<evidence type="ECO:0000313" key="12">
    <source>
        <dbReference type="Proteomes" id="UP001182556"/>
    </source>
</evidence>
<organism evidence="11 12">
    <name type="scientific">Papiliotrema laurentii</name>
    <name type="common">Cryptococcus laurentii</name>
    <dbReference type="NCBI Taxonomy" id="5418"/>
    <lineage>
        <taxon>Eukaryota</taxon>
        <taxon>Fungi</taxon>
        <taxon>Dikarya</taxon>
        <taxon>Basidiomycota</taxon>
        <taxon>Agaricomycotina</taxon>
        <taxon>Tremellomycetes</taxon>
        <taxon>Tremellales</taxon>
        <taxon>Rhynchogastremaceae</taxon>
        <taxon>Papiliotrema</taxon>
    </lineage>
</organism>
<feature type="transmembrane region" description="Helical" evidence="8">
    <location>
        <begin position="204"/>
        <end position="224"/>
    </location>
</feature>
<protein>
    <submittedName>
        <fullName evidence="11">Integral to membrane protein</fullName>
    </submittedName>
</protein>
<dbReference type="InterPro" id="IPR010308">
    <property type="entry name" value="TRP_C"/>
</dbReference>
<feature type="transmembrane region" description="Helical" evidence="8">
    <location>
        <begin position="493"/>
        <end position="512"/>
    </location>
</feature>
<sequence length="765" mass="84716">MRVKTSVSLYALPSLLALCFAPLVRAESGILYTNSVTYCAEAKAVLVDSFDIAYHQSNSSVTFSFSLASVEEDLNVNANLYINAYGRQIINETLQLCDLLSGAICPLPQVNFTGYGTYPIPAQYTKDIPGLAYTVPNLEAYARVQLIRTENSQIAACLQATLSNGKTTKHKAIGIASGIFTLVALLVGLFHSSINSPSPAQYRWFDVLYLYQTAVATGLLHLNYPLAFSNFVQNFAWSFALFRSHSMQNSINSMRNKTGGHLDGNSYSDVQYINRKLSPYNFKSVNLNTVHTPAQLSSLFAESPKAIAGQSLVSRAQLPSALYSNETNEINTGIPVYVNSLSIPPANAFTTIFFFFLAFIAIALVFHALLFAAVLICDRAAGERKVNWATRLRRMWWDYCMGNALRVCLIWFLPIWIFGFYQFKIGDSKLAIFFAVLAILLTLVPLAVAFVLSFLRVRRPSSTAPTISPLYTSYRWFHSVGMLYRPYRQRFHFFWFAPLVLAMIVRSAFIAFGPARAWAQVIGNIVVELIVLVLLIACRPHKDRKGDWLAPFLSLCRLIAFGLLIAFIPSLGVDAIVRTVIGIVEIAVFGIPTVLLFFGLIWNAGYGYLWRRHTHRIEDGLEVERFVASDDDSQVREAMAHVDADRFVTGPGALHSRSLQGGDADSGPSLNRRTSIMEPVETVYEPSSSGEWKDSTMDKDLSAAAYQNAAAGRHSIGEKSNYAAATYPAGSQPQSEYEYTGRNDVYSPQNSNEVGGATAYGYGKY</sequence>
<evidence type="ECO:0000256" key="5">
    <source>
        <dbReference type="ARBA" id="ARBA00022989"/>
    </source>
</evidence>
<feature type="transmembrane region" description="Helical" evidence="8">
    <location>
        <begin position="580"/>
        <end position="602"/>
    </location>
</feature>
<accession>A0AAD9CWV9</accession>
<keyword evidence="5 8" id="KW-1133">Transmembrane helix</keyword>
<evidence type="ECO:0000313" key="11">
    <source>
        <dbReference type="EMBL" id="KAK1922118.1"/>
    </source>
</evidence>
<feature type="signal peptide" evidence="9">
    <location>
        <begin position="1"/>
        <end position="26"/>
    </location>
</feature>
<dbReference type="Pfam" id="PF14558">
    <property type="entry name" value="TRP_N"/>
    <property type="match status" value="1"/>
</dbReference>
<keyword evidence="12" id="KW-1185">Reference proteome</keyword>
<feature type="transmembrane region" description="Helical" evidence="8">
    <location>
        <begin position="352"/>
        <end position="376"/>
    </location>
</feature>
<dbReference type="Proteomes" id="UP001182556">
    <property type="component" value="Unassembled WGS sequence"/>
</dbReference>
<feature type="transmembrane region" description="Helical" evidence="8">
    <location>
        <begin position="518"/>
        <end position="537"/>
    </location>
</feature>
<keyword evidence="4 9" id="KW-0732">Signal</keyword>
<dbReference type="PANTHER" id="PTHR31145">
    <property type="entry name" value="INTEGRAL MEMBRANE PROTEIN (AFU_ORTHOLOGUE AFUA_7G01610)"/>
    <property type="match status" value="1"/>
</dbReference>
<evidence type="ECO:0000256" key="2">
    <source>
        <dbReference type="ARBA" id="ARBA00010642"/>
    </source>
</evidence>
<feature type="domain" description="ML-like" evidence="10">
    <location>
        <begin position="29"/>
        <end position="169"/>
    </location>
</feature>
<evidence type="ECO:0000256" key="9">
    <source>
        <dbReference type="SAM" id="SignalP"/>
    </source>
</evidence>
<dbReference type="Pfam" id="PF06011">
    <property type="entry name" value="TRP"/>
    <property type="match status" value="1"/>
</dbReference>
<comment type="caution">
    <text evidence="11">The sequence shown here is derived from an EMBL/GenBank/DDBJ whole genome shotgun (WGS) entry which is preliminary data.</text>
</comment>
<evidence type="ECO:0000256" key="4">
    <source>
        <dbReference type="ARBA" id="ARBA00022729"/>
    </source>
</evidence>
<name>A0AAD9CWV9_PAPLA</name>
<proteinExistence type="inferred from homology"/>
<dbReference type="GO" id="GO:0009272">
    <property type="term" value="P:fungal-type cell wall biogenesis"/>
    <property type="evidence" value="ECO:0007669"/>
    <property type="project" value="TreeGrafter"/>
</dbReference>
<evidence type="ECO:0000256" key="1">
    <source>
        <dbReference type="ARBA" id="ARBA00004141"/>
    </source>
</evidence>
<feature type="transmembrane region" description="Helical" evidence="8">
    <location>
        <begin position="549"/>
        <end position="568"/>
    </location>
</feature>
<dbReference type="InterPro" id="IPR040241">
    <property type="entry name" value="TRP_Flc/Pkd2-like"/>
</dbReference>
<feature type="region of interest" description="Disordered" evidence="7">
    <location>
        <begin position="726"/>
        <end position="765"/>
    </location>
</feature>
<evidence type="ECO:0000259" key="10">
    <source>
        <dbReference type="SMART" id="SM01320"/>
    </source>
</evidence>
<dbReference type="InterPro" id="IPR032800">
    <property type="entry name" value="TRP_N"/>
</dbReference>
<dbReference type="GO" id="GO:0055085">
    <property type="term" value="P:transmembrane transport"/>
    <property type="evidence" value="ECO:0007669"/>
    <property type="project" value="TreeGrafter"/>
</dbReference>
<feature type="transmembrane region" description="Helical" evidence="8">
    <location>
        <begin position="396"/>
        <end position="418"/>
    </location>
</feature>
<dbReference type="EMBL" id="JAODAN010000009">
    <property type="protein sequence ID" value="KAK1922118.1"/>
    <property type="molecule type" value="Genomic_DNA"/>
</dbReference>
<dbReference type="AlphaFoldDB" id="A0AAD9CWV9"/>
<keyword evidence="3 8" id="KW-0812">Transmembrane</keyword>
<evidence type="ECO:0000256" key="6">
    <source>
        <dbReference type="ARBA" id="ARBA00023136"/>
    </source>
</evidence>
<comment type="subcellular location">
    <subcellularLocation>
        <location evidence="1">Membrane</location>
        <topology evidence="1">Multi-pass membrane protein</topology>
    </subcellularLocation>
</comment>
<dbReference type="GO" id="GO:0016020">
    <property type="term" value="C:membrane"/>
    <property type="evidence" value="ECO:0007669"/>
    <property type="project" value="UniProtKB-SubCell"/>
</dbReference>
<feature type="region of interest" description="Disordered" evidence="7">
    <location>
        <begin position="651"/>
        <end position="675"/>
    </location>
</feature>
<evidence type="ECO:0000256" key="7">
    <source>
        <dbReference type="SAM" id="MobiDB-lite"/>
    </source>
</evidence>
<feature type="transmembrane region" description="Helical" evidence="8">
    <location>
        <begin position="430"/>
        <end position="455"/>
    </location>
</feature>
<dbReference type="PANTHER" id="PTHR31145:SF2">
    <property type="entry name" value="FLAVIN CARRIER PROTEIN 2"/>
    <property type="match status" value="1"/>
</dbReference>
<evidence type="ECO:0000256" key="3">
    <source>
        <dbReference type="ARBA" id="ARBA00022692"/>
    </source>
</evidence>
<evidence type="ECO:0000256" key="8">
    <source>
        <dbReference type="SAM" id="Phobius"/>
    </source>
</evidence>
<gene>
    <name evidence="11" type="ORF">DB88DRAFT_512553</name>
</gene>
<dbReference type="SMART" id="SM01320">
    <property type="entry name" value="TRP_N"/>
    <property type="match status" value="1"/>
</dbReference>
<comment type="similarity">
    <text evidence="2">Belongs to the transient receptor potential (TRP) ion channel family.</text>
</comment>
<feature type="chain" id="PRO_5042081327" evidence="9">
    <location>
        <begin position="27"/>
        <end position="765"/>
    </location>
</feature>